<evidence type="ECO:0000313" key="5">
    <source>
        <dbReference type="Proteomes" id="UP000541444"/>
    </source>
</evidence>
<dbReference type="InterPro" id="IPR044839">
    <property type="entry name" value="NDR1-like"/>
</dbReference>
<keyword evidence="3" id="KW-1133">Transmembrane helix</keyword>
<dbReference type="AlphaFoldDB" id="A0A7J7MXG9"/>
<gene>
    <name evidence="4" type="ORF">GIB67_034603</name>
</gene>
<evidence type="ECO:0008006" key="6">
    <source>
        <dbReference type="Google" id="ProtNLM"/>
    </source>
</evidence>
<dbReference type="EMBL" id="JACGCM010001189">
    <property type="protein sequence ID" value="KAF6159641.1"/>
    <property type="molecule type" value="Genomic_DNA"/>
</dbReference>
<name>A0A7J7MXG9_9MAGN</name>
<organism evidence="4 5">
    <name type="scientific">Kingdonia uniflora</name>
    <dbReference type="NCBI Taxonomy" id="39325"/>
    <lineage>
        <taxon>Eukaryota</taxon>
        <taxon>Viridiplantae</taxon>
        <taxon>Streptophyta</taxon>
        <taxon>Embryophyta</taxon>
        <taxon>Tracheophyta</taxon>
        <taxon>Spermatophyta</taxon>
        <taxon>Magnoliopsida</taxon>
        <taxon>Ranunculales</taxon>
        <taxon>Circaeasteraceae</taxon>
        <taxon>Kingdonia</taxon>
    </lineage>
</organism>
<evidence type="ECO:0000256" key="1">
    <source>
        <dbReference type="ARBA" id="ARBA00004370"/>
    </source>
</evidence>
<dbReference type="Proteomes" id="UP000541444">
    <property type="component" value="Unassembled WGS sequence"/>
</dbReference>
<keyword evidence="2 3" id="KW-0472">Membrane</keyword>
<dbReference type="OrthoDB" id="746161at2759"/>
<accession>A0A7J7MXG9</accession>
<evidence type="ECO:0000256" key="3">
    <source>
        <dbReference type="SAM" id="Phobius"/>
    </source>
</evidence>
<sequence length="145" mass="16340">MCRRFSGQIFLFLGLVQSHTSHTLRVGPDFLSTFVSLPPLFHEKKSIVALSPIVGGSFVPVSMVVGNGLITGQVYGVVGLRWVLMGRLRWKSGAFKSGRYGVYVKCDMLVGLRRVLLVWFLCLDLLIAMLIYDNMSEYLFELYQV</sequence>
<proteinExistence type="predicted"/>
<protein>
    <recommendedName>
        <fullName evidence="6">Transmembrane protein</fullName>
    </recommendedName>
</protein>
<keyword evidence="5" id="KW-1185">Reference proteome</keyword>
<comment type="subcellular location">
    <subcellularLocation>
        <location evidence="1">Membrane</location>
    </subcellularLocation>
</comment>
<reference evidence="4 5" key="1">
    <citation type="journal article" date="2020" name="IScience">
        <title>Genome Sequencing of the Endangered Kingdonia uniflora (Circaeasteraceae, Ranunculales) Reveals Potential Mechanisms of Evolutionary Specialization.</title>
        <authorList>
            <person name="Sun Y."/>
            <person name="Deng T."/>
            <person name="Zhang A."/>
            <person name="Moore M.J."/>
            <person name="Landis J.B."/>
            <person name="Lin N."/>
            <person name="Zhang H."/>
            <person name="Zhang X."/>
            <person name="Huang J."/>
            <person name="Zhang X."/>
            <person name="Sun H."/>
            <person name="Wang H."/>
        </authorList>
    </citation>
    <scope>NUCLEOTIDE SEQUENCE [LARGE SCALE GENOMIC DNA]</scope>
    <source>
        <strain evidence="4">TB1705</strain>
        <tissue evidence="4">Leaf</tissue>
    </source>
</reference>
<comment type="caution">
    <text evidence="4">The sequence shown here is derived from an EMBL/GenBank/DDBJ whole genome shotgun (WGS) entry which is preliminary data.</text>
</comment>
<dbReference type="GO" id="GO:0098542">
    <property type="term" value="P:defense response to other organism"/>
    <property type="evidence" value="ECO:0007669"/>
    <property type="project" value="InterPro"/>
</dbReference>
<keyword evidence="3" id="KW-0812">Transmembrane</keyword>
<feature type="transmembrane region" description="Helical" evidence="3">
    <location>
        <begin position="115"/>
        <end position="132"/>
    </location>
</feature>
<dbReference type="PANTHER" id="PTHR31415:SF9">
    <property type="entry name" value="OS05G0367900 PROTEIN"/>
    <property type="match status" value="1"/>
</dbReference>
<dbReference type="GO" id="GO:0005886">
    <property type="term" value="C:plasma membrane"/>
    <property type="evidence" value="ECO:0007669"/>
    <property type="project" value="TreeGrafter"/>
</dbReference>
<evidence type="ECO:0000256" key="2">
    <source>
        <dbReference type="ARBA" id="ARBA00023136"/>
    </source>
</evidence>
<evidence type="ECO:0000313" key="4">
    <source>
        <dbReference type="EMBL" id="KAF6159641.1"/>
    </source>
</evidence>
<dbReference type="GO" id="GO:0009506">
    <property type="term" value="C:plasmodesma"/>
    <property type="evidence" value="ECO:0007669"/>
    <property type="project" value="TreeGrafter"/>
</dbReference>
<dbReference type="PANTHER" id="PTHR31415">
    <property type="entry name" value="OS05G0367900 PROTEIN"/>
    <property type="match status" value="1"/>
</dbReference>